<dbReference type="PANTHER" id="PTHR11960">
    <property type="entry name" value="EUKARYOTIC TRANSLATION INITIATION FACTOR 4E RELATED"/>
    <property type="match status" value="1"/>
</dbReference>
<keyword evidence="1" id="KW-0648">Protein biosynthesis</keyword>
<evidence type="ECO:0000313" key="4">
    <source>
        <dbReference type="Proteomes" id="UP000696485"/>
    </source>
</evidence>
<dbReference type="Pfam" id="PF01652">
    <property type="entry name" value="IF4E"/>
    <property type="match status" value="1"/>
</dbReference>
<accession>A0A9P5SGE6</accession>
<name>A0A9P5SGE6_9FUNG</name>
<feature type="compositionally biased region" description="Polar residues" evidence="2">
    <location>
        <begin position="103"/>
        <end position="112"/>
    </location>
</feature>
<dbReference type="PROSITE" id="PS00813">
    <property type="entry name" value="IF4E"/>
    <property type="match status" value="1"/>
</dbReference>
<proteinExistence type="inferred from homology"/>
<feature type="region of interest" description="Disordered" evidence="2">
    <location>
        <begin position="1"/>
        <end position="24"/>
    </location>
</feature>
<dbReference type="FunFam" id="3.30.760.10:FF:000043">
    <property type="entry name" value="Predicted protein"/>
    <property type="match status" value="1"/>
</dbReference>
<reference evidence="3" key="1">
    <citation type="journal article" date="2020" name="Fungal Divers.">
        <title>Resolving the Mortierellaceae phylogeny through synthesis of multi-gene phylogenetics and phylogenomics.</title>
        <authorList>
            <person name="Vandepol N."/>
            <person name="Liber J."/>
            <person name="Desiro A."/>
            <person name="Na H."/>
            <person name="Kennedy M."/>
            <person name="Barry K."/>
            <person name="Grigoriev I.V."/>
            <person name="Miller A.N."/>
            <person name="O'Donnell K."/>
            <person name="Stajich J.E."/>
            <person name="Bonito G."/>
        </authorList>
    </citation>
    <scope>NUCLEOTIDE SEQUENCE</scope>
    <source>
        <strain evidence="3">NVP1</strain>
    </source>
</reference>
<dbReference type="InterPro" id="IPR023398">
    <property type="entry name" value="TIF_eIF4e-like"/>
</dbReference>
<evidence type="ECO:0000256" key="1">
    <source>
        <dbReference type="RuleBase" id="RU004374"/>
    </source>
</evidence>
<protein>
    <submittedName>
        <fullName evidence="3">Eukaryotic translation initiation factor 4E type 2</fullName>
    </submittedName>
</protein>
<dbReference type="InterPro" id="IPR001040">
    <property type="entry name" value="TIF_eIF_4E"/>
</dbReference>
<organism evidence="3 4">
    <name type="scientific">Podila minutissima</name>
    <dbReference type="NCBI Taxonomy" id="64525"/>
    <lineage>
        <taxon>Eukaryota</taxon>
        <taxon>Fungi</taxon>
        <taxon>Fungi incertae sedis</taxon>
        <taxon>Mucoromycota</taxon>
        <taxon>Mortierellomycotina</taxon>
        <taxon>Mortierellomycetes</taxon>
        <taxon>Mortierellales</taxon>
        <taxon>Mortierellaceae</taxon>
        <taxon>Podila</taxon>
    </lineage>
</organism>
<comment type="caution">
    <text evidence="3">The sequence shown here is derived from an EMBL/GenBank/DDBJ whole genome shotgun (WGS) entry which is preliminary data.</text>
</comment>
<dbReference type="Gene3D" id="3.30.760.10">
    <property type="entry name" value="RNA Cap, Translation Initiation Factor Eif4e"/>
    <property type="match status" value="1"/>
</dbReference>
<dbReference type="AlphaFoldDB" id="A0A9P5SGE6"/>
<evidence type="ECO:0000256" key="2">
    <source>
        <dbReference type="SAM" id="MobiDB-lite"/>
    </source>
</evidence>
<dbReference type="PANTHER" id="PTHR11960:SF18">
    <property type="entry name" value="EUKARYOTIC TRANSLATION INITIATION FACTOR 4E HOMOLOGOUS PROTEIN, ISOFORM B"/>
    <property type="match status" value="1"/>
</dbReference>
<dbReference type="GO" id="GO:0016281">
    <property type="term" value="C:eukaryotic translation initiation factor 4F complex"/>
    <property type="evidence" value="ECO:0007669"/>
    <property type="project" value="TreeGrafter"/>
</dbReference>
<keyword evidence="4" id="KW-1185">Reference proteome</keyword>
<dbReference type="GO" id="GO:0003743">
    <property type="term" value="F:translation initiation factor activity"/>
    <property type="evidence" value="ECO:0007669"/>
    <property type="project" value="UniProtKB-KW"/>
</dbReference>
<dbReference type="InterPro" id="IPR019770">
    <property type="entry name" value="TIF_eIF_4E_CS"/>
</dbReference>
<comment type="similarity">
    <text evidence="1">Belongs to the eukaryotic initiation factor 4E family.</text>
</comment>
<keyword evidence="1 3" id="KW-0396">Initiation factor</keyword>
<keyword evidence="1" id="KW-0694">RNA-binding</keyword>
<sequence length="326" mass="34930">MDSAWGSRKTTRAHGDSSTGTGGSKLIQLQRQSSAIGPVPTLSTNALSGHSGPLSSHGSSGINLSSFLTGSSSILEPSSSLSSSSSSLLRDNHHTSGAIGSASVVNSNSSRPSALSGSHGVGGGSAAIGSVTGAVASGIIPGSMGEIHPLHFNWVFWFMHRAPGSRILNYESSMKRIATFGSVEDFWAVYSHLRRPHELPNVSDYHLFKQGVRPVWEDAANISGGKWIVRLKKGLASRYWENLVMAVIGDQFDVGSEICGIVLSIRGAEDILSIWNQSAHEGRINLKIRDTMKRILSLPADTIMEYKTHNDALKDNTSFRNTDVFR</sequence>
<dbReference type="EMBL" id="JAAAUY010000920">
    <property type="protein sequence ID" value="KAF9325476.1"/>
    <property type="molecule type" value="Genomic_DNA"/>
</dbReference>
<dbReference type="GO" id="GO:0000340">
    <property type="term" value="F:RNA 7-methylguanosine cap binding"/>
    <property type="evidence" value="ECO:0007669"/>
    <property type="project" value="TreeGrafter"/>
</dbReference>
<evidence type="ECO:0000313" key="3">
    <source>
        <dbReference type="EMBL" id="KAF9325476.1"/>
    </source>
</evidence>
<dbReference type="Proteomes" id="UP000696485">
    <property type="component" value="Unassembled WGS sequence"/>
</dbReference>
<feature type="region of interest" description="Disordered" evidence="2">
    <location>
        <begin position="99"/>
        <end position="119"/>
    </location>
</feature>
<gene>
    <name evidence="3" type="primary">EIF4E2_2</name>
    <name evidence="3" type="ORF">BG006_011068</name>
</gene>
<dbReference type="SUPFAM" id="SSF55418">
    <property type="entry name" value="eIF4e-like"/>
    <property type="match status" value="1"/>
</dbReference>